<keyword evidence="1" id="KW-1133">Transmembrane helix</keyword>
<feature type="transmembrane region" description="Helical" evidence="1">
    <location>
        <begin position="133"/>
        <end position="151"/>
    </location>
</feature>
<keyword evidence="1" id="KW-0472">Membrane</keyword>
<evidence type="ECO:0000256" key="1">
    <source>
        <dbReference type="SAM" id="Phobius"/>
    </source>
</evidence>
<reference evidence="2" key="1">
    <citation type="submission" date="2012-10" db="EMBL/GenBank/DDBJ databases">
        <authorList>
            <person name="Sandrine L."/>
        </authorList>
    </citation>
    <scope>NUCLEOTIDE SEQUENCE</scope>
</reference>
<evidence type="ECO:0000313" key="2">
    <source>
        <dbReference type="EMBL" id="CCO21169.1"/>
    </source>
</evidence>
<feature type="transmembrane region" description="Helical" evidence="1">
    <location>
        <begin position="172"/>
        <end position="193"/>
    </location>
</feature>
<dbReference type="AlphaFoldDB" id="S0DE83"/>
<evidence type="ECO:0008006" key="3">
    <source>
        <dbReference type="Google" id="ProtNLM"/>
    </source>
</evidence>
<gene>
    <name evidence="2" type="ORF">BN138_357</name>
</gene>
<feature type="transmembrane region" description="Helical" evidence="1">
    <location>
        <begin position="40"/>
        <end position="70"/>
    </location>
</feature>
<feature type="transmembrane region" description="Helical" evidence="1">
    <location>
        <begin position="91"/>
        <end position="108"/>
    </location>
</feature>
<sequence>MVILIYLAYIHQEAFAIPEIMNMPVVDEEMKAAMLERFKTWRWVGFAAVPLLILIRVSLVGACLSTGAMLNEKFSKLTYSGAYGIAMKSDVISVLHTIVSSVIIITLFRDDVIKGQTVFSLLYFIDMNAVDKWLTIPCASINLFEVIYWFFMSKLVSVATGNKFWKSFEFVMCTYGVGYLIYIVLMMFITLYLSA</sequence>
<proteinExistence type="predicted"/>
<name>S0DE83_9ZZZZ</name>
<keyword evidence="1" id="KW-0812">Transmembrane</keyword>
<accession>S0DE83</accession>
<dbReference type="EMBL" id="HF548287">
    <property type="protein sequence ID" value="CCO21169.1"/>
    <property type="molecule type" value="Genomic_DNA"/>
</dbReference>
<organism evidence="2">
    <name type="scientific">termite gut metagenome</name>
    <dbReference type="NCBI Taxonomy" id="433724"/>
    <lineage>
        <taxon>unclassified sequences</taxon>
        <taxon>metagenomes</taxon>
        <taxon>organismal metagenomes</taxon>
    </lineage>
</organism>
<reference evidence="2" key="2">
    <citation type="journal article" date="2013" name="Biotechnol. Biofuels">
        <title>Mining for hemicellulases in the fungus-growing termite Pseudacanthotermes militaris using functional metagenomics.</title>
        <authorList>
            <person name="Bastien G."/>
            <person name="Arnal G."/>
            <person name="Bozonnet S."/>
            <person name="Laguerre S."/>
            <person name="Ferreira F."/>
            <person name="Faure R."/>
            <person name="Henrissat B."/>
            <person name="Lefevre F."/>
            <person name="Robe P."/>
            <person name="Bouchez O."/>
            <person name="Noirot C."/>
            <person name="Dumon C."/>
            <person name="O'Donohue M."/>
        </authorList>
    </citation>
    <scope>NUCLEOTIDE SEQUENCE</scope>
</reference>
<protein>
    <recommendedName>
        <fullName evidence="3">Yip1 domain-containing protein</fullName>
    </recommendedName>
</protein>